<sequence length="106" mass="12342">MNIPYEQLIPGKIYYIYQPSTQYLTHGFYRGTFVTKMKLSNFDISLFEDVSALKPLEYLGGGNFGKTELYYELDKIKENSINAKQKMETRALGMILKSILNEDFTY</sequence>
<dbReference type="EMBL" id="MN739525">
    <property type="protein sequence ID" value="QHT10728.1"/>
    <property type="molecule type" value="Genomic_DNA"/>
</dbReference>
<protein>
    <submittedName>
        <fullName evidence="1">Uncharacterized protein</fullName>
    </submittedName>
</protein>
<reference evidence="1" key="1">
    <citation type="journal article" date="2020" name="Nature">
        <title>Giant virus diversity and host interactions through global metagenomics.</title>
        <authorList>
            <person name="Schulz F."/>
            <person name="Roux S."/>
            <person name="Paez-Espino D."/>
            <person name="Jungbluth S."/>
            <person name="Walsh D.A."/>
            <person name="Denef V.J."/>
            <person name="McMahon K.D."/>
            <person name="Konstantinidis K.T."/>
            <person name="Eloe-Fadrosh E.A."/>
            <person name="Kyrpides N.C."/>
            <person name="Woyke T."/>
        </authorList>
    </citation>
    <scope>NUCLEOTIDE SEQUENCE</scope>
    <source>
        <strain evidence="1">GVMAG-M-3300023174-107</strain>
    </source>
</reference>
<accession>A0A6C0D1T4</accession>
<evidence type="ECO:0000313" key="1">
    <source>
        <dbReference type="EMBL" id="QHT10728.1"/>
    </source>
</evidence>
<dbReference type="AlphaFoldDB" id="A0A6C0D1T4"/>
<organism evidence="1">
    <name type="scientific">viral metagenome</name>
    <dbReference type="NCBI Taxonomy" id="1070528"/>
    <lineage>
        <taxon>unclassified sequences</taxon>
        <taxon>metagenomes</taxon>
        <taxon>organismal metagenomes</taxon>
    </lineage>
</organism>
<proteinExistence type="predicted"/>
<name>A0A6C0D1T4_9ZZZZ</name>